<name>A0A382AFE7_9ZZZZ</name>
<feature type="region of interest" description="Disordered" evidence="1">
    <location>
        <begin position="1"/>
        <end position="20"/>
    </location>
</feature>
<feature type="transmembrane region" description="Helical" evidence="2">
    <location>
        <begin position="118"/>
        <end position="137"/>
    </location>
</feature>
<accession>A0A382AFE7</accession>
<dbReference type="PANTHER" id="PTHR35011">
    <property type="entry name" value="2,3-DIKETO-L-GULONATE TRAP TRANSPORTER SMALL PERMEASE PROTEIN YIAM"/>
    <property type="match status" value="1"/>
</dbReference>
<proteinExistence type="predicted"/>
<sequence>MSESDHGGPVDEPEREASDATAVVFDSPPGGRIESHQTGQVQPLRYRIHPLGVVVCALLVASVIATVVGTDYLIGNLAWWHWLGLLVLLALSLRLTALHALRVGLEKITTVTGEVAKYLGWLVFLVSLFNVITRYTGRYIETDIIIGEMMSFAWMTFAFMFLIGMNYGVREQINPRIDFWWHGFSNRRKAWLDFVMHVFFFVPFILVAIRILWDYGRKGLGMKFTGVWPDGWHVWNSWETAWDAGSLPIGPIKFLTFVGFVLLGLQVLAEIIKTGFVIIGR</sequence>
<organism evidence="3">
    <name type="scientific">marine metagenome</name>
    <dbReference type="NCBI Taxonomy" id="408172"/>
    <lineage>
        <taxon>unclassified sequences</taxon>
        <taxon>metagenomes</taxon>
        <taxon>ecological metagenomes</taxon>
    </lineage>
</organism>
<keyword evidence="2" id="KW-0812">Transmembrane</keyword>
<feature type="transmembrane region" description="Helical" evidence="2">
    <location>
        <begin position="149"/>
        <end position="169"/>
    </location>
</feature>
<feature type="transmembrane region" description="Helical" evidence="2">
    <location>
        <begin position="79"/>
        <end position="97"/>
    </location>
</feature>
<evidence type="ECO:0000313" key="3">
    <source>
        <dbReference type="EMBL" id="SVB00226.1"/>
    </source>
</evidence>
<feature type="transmembrane region" description="Helical" evidence="2">
    <location>
        <begin position="51"/>
        <end position="73"/>
    </location>
</feature>
<dbReference type="EMBL" id="UINC01025157">
    <property type="protein sequence ID" value="SVB00226.1"/>
    <property type="molecule type" value="Genomic_DNA"/>
</dbReference>
<keyword evidence="2" id="KW-0472">Membrane</keyword>
<feature type="transmembrane region" description="Helical" evidence="2">
    <location>
        <begin position="190"/>
        <end position="213"/>
    </location>
</feature>
<feature type="non-terminal residue" evidence="3">
    <location>
        <position position="281"/>
    </location>
</feature>
<evidence type="ECO:0000256" key="1">
    <source>
        <dbReference type="SAM" id="MobiDB-lite"/>
    </source>
</evidence>
<protein>
    <recommendedName>
        <fullName evidence="4">TRAP C4-dicarboxylate transport system permease DctM subunit domain-containing protein</fullName>
    </recommendedName>
</protein>
<feature type="transmembrane region" description="Helical" evidence="2">
    <location>
        <begin position="254"/>
        <end position="279"/>
    </location>
</feature>
<dbReference type="PANTHER" id="PTHR35011:SF4">
    <property type="entry name" value="SLL1102 PROTEIN"/>
    <property type="match status" value="1"/>
</dbReference>
<keyword evidence="2" id="KW-1133">Transmembrane helix</keyword>
<dbReference type="InterPro" id="IPR007387">
    <property type="entry name" value="TRAP_DctQ"/>
</dbReference>
<evidence type="ECO:0000256" key="2">
    <source>
        <dbReference type="SAM" id="Phobius"/>
    </source>
</evidence>
<reference evidence="3" key="1">
    <citation type="submission" date="2018-05" db="EMBL/GenBank/DDBJ databases">
        <authorList>
            <person name="Lanie J.A."/>
            <person name="Ng W.-L."/>
            <person name="Kazmierczak K.M."/>
            <person name="Andrzejewski T.M."/>
            <person name="Davidsen T.M."/>
            <person name="Wayne K.J."/>
            <person name="Tettelin H."/>
            <person name="Glass J.I."/>
            <person name="Rusch D."/>
            <person name="Podicherti R."/>
            <person name="Tsui H.-C.T."/>
            <person name="Winkler M.E."/>
        </authorList>
    </citation>
    <scope>NUCLEOTIDE SEQUENCE</scope>
</reference>
<gene>
    <name evidence="3" type="ORF">METZ01_LOCUS153080</name>
</gene>
<evidence type="ECO:0008006" key="4">
    <source>
        <dbReference type="Google" id="ProtNLM"/>
    </source>
</evidence>
<dbReference type="AlphaFoldDB" id="A0A382AFE7"/>